<accession>A0A0J1IHX8</accession>
<evidence type="ECO:0000313" key="2">
    <source>
        <dbReference type="Proteomes" id="UP000036045"/>
    </source>
</evidence>
<sequence>MKVKEGGSIHIITIKFENNCRKVFNFWFSIWHYTTFRCLCHYGKLGLAKEKAQGFAAAERIGMLISGGLAVALSAFGENHTKIIMTVCLLNFCYDNTVRSTIS</sequence>
<protein>
    <submittedName>
        <fullName evidence="1">Uncharacterized protein</fullName>
    </submittedName>
</protein>
<dbReference type="AlphaFoldDB" id="A0A0J1IHX8"/>
<organism evidence="1 2">
    <name type="scientific">Niallia circulans</name>
    <name type="common">Bacillus circulans</name>
    <dbReference type="NCBI Taxonomy" id="1397"/>
    <lineage>
        <taxon>Bacteria</taxon>
        <taxon>Bacillati</taxon>
        <taxon>Bacillota</taxon>
        <taxon>Bacilli</taxon>
        <taxon>Bacillales</taxon>
        <taxon>Bacillaceae</taxon>
        <taxon>Niallia</taxon>
    </lineage>
</organism>
<evidence type="ECO:0000313" key="1">
    <source>
        <dbReference type="EMBL" id="KLV25511.1"/>
    </source>
</evidence>
<reference evidence="1 2" key="1">
    <citation type="submission" date="2015-05" db="EMBL/GenBank/DDBJ databases">
        <title>Whole genome sequence and identification of bacterial endophytes from Costus igneus.</title>
        <authorList>
            <person name="Lee Y.P."/>
            <person name="Gan H.M."/>
            <person name="Eng W."/>
            <person name="Wheatley M.S."/>
            <person name="Caraballo A."/>
            <person name="Polter S."/>
            <person name="Savka M.A."/>
            <person name="Hudson A.O."/>
        </authorList>
    </citation>
    <scope>NUCLEOTIDE SEQUENCE [LARGE SCALE GENOMIC DNA]</scope>
    <source>
        <strain evidence="1 2">RIT379</strain>
    </source>
</reference>
<keyword evidence="2" id="KW-1185">Reference proteome</keyword>
<name>A0A0J1IHX8_NIACI</name>
<dbReference type="EMBL" id="LDPH01000016">
    <property type="protein sequence ID" value="KLV25511.1"/>
    <property type="molecule type" value="Genomic_DNA"/>
</dbReference>
<dbReference type="Proteomes" id="UP000036045">
    <property type="component" value="Unassembled WGS sequence"/>
</dbReference>
<dbReference type="PATRIC" id="fig|1397.4.peg.1429"/>
<gene>
    <name evidence="1" type="ORF">ABW02_16145</name>
</gene>
<comment type="caution">
    <text evidence="1">The sequence shown here is derived from an EMBL/GenBank/DDBJ whole genome shotgun (WGS) entry which is preliminary data.</text>
</comment>
<proteinExistence type="predicted"/>